<name>A0A7W7CEZ0_9PSEU</name>
<keyword evidence="1" id="KW-0808">Transferase</keyword>
<proteinExistence type="predicted"/>
<evidence type="ECO:0000259" key="2">
    <source>
        <dbReference type="Pfam" id="PF13581"/>
    </source>
</evidence>
<dbReference type="InterPro" id="IPR036890">
    <property type="entry name" value="HATPase_C_sf"/>
</dbReference>
<keyword evidence="1" id="KW-0723">Serine/threonine-protein kinase</keyword>
<keyword evidence="1" id="KW-0418">Kinase</keyword>
<feature type="domain" description="MEDS" evidence="3">
    <location>
        <begin position="6"/>
        <end position="150"/>
    </location>
</feature>
<evidence type="ECO:0000313" key="5">
    <source>
        <dbReference type="Proteomes" id="UP000533598"/>
    </source>
</evidence>
<feature type="domain" description="Histidine kinase/HSP90-like ATPase" evidence="2">
    <location>
        <begin position="191"/>
        <end position="301"/>
    </location>
</feature>
<reference evidence="4 5" key="1">
    <citation type="submission" date="2020-08" db="EMBL/GenBank/DDBJ databases">
        <title>Sequencing the genomes of 1000 actinobacteria strains.</title>
        <authorList>
            <person name="Klenk H.-P."/>
        </authorList>
    </citation>
    <scope>NUCLEOTIDE SEQUENCE [LARGE SCALE GENOMIC DNA]</scope>
    <source>
        <strain evidence="4 5">DSM 44230</strain>
    </source>
</reference>
<dbReference type="PANTHER" id="PTHR35526">
    <property type="entry name" value="ANTI-SIGMA-F FACTOR RSBW-RELATED"/>
    <property type="match status" value="1"/>
</dbReference>
<dbReference type="Gene3D" id="3.30.565.10">
    <property type="entry name" value="Histidine kinase-like ATPase, C-terminal domain"/>
    <property type="match status" value="1"/>
</dbReference>
<dbReference type="InterPro" id="IPR025847">
    <property type="entry name" value="MEDS_domain"/>
</dbReference>
<dbReference type="PANTHER" id="PTHR35526:SF3">
    <property type="entry name" value="ANTI-SIGMA-F FACTOR RSBW"/>
    <property type="match status" value="1"/>
</dbReference>
<evidence type="ECO:0000256" key="1">
    <source>
        <dbReference type="ARBA" id="ARBA00022527"/>
    </source>
</evidence>
<evidence type="ECO:0000259" key="3">
    <source>
        <dbReference type="Pfam" id="PF14417"/>
    </source>
</evidence>
<dbReference type="InterPro" id="IPR050267">
    <property type="entry name" value="Anti-sigma-factor_SerPK"/>
</dbReference>
<dbReference type="Pfam" id="PF13581">
    <property type="entry name" value="HATPase_c_2"/>
    <property type="match status" value="1"/>
</dbReference>
<sequence>MTSPFTHPAVFYRDDHEYRAALVPFLAEGLHLGLPVAAAVPGDRLTVLRAALGPLAREVFLLDMTEAGRNPGRIIPQVLSQFADRHAGKPARIVGEPIWAGRSEAEYPACVQHEALINLAFAERDLTILCPYNSSRLPTRVLADARATHPVLWQSGRPVPSPDYAPDDMLARYNEPLPEPAGAAVLTITAVTQLHAARRFVVEQAERLGLAANRVPELELIATELITNALRHADGTARLALWSADGHLLCQSSDGGHLADPLAGRLPPDPAGHSGRGLWLINDLADLVRLHTGPAGSTLRVLLRLSRDRPQRTDEQPRTR</sequence>
<dbReference type="Pfam" id="PF14417">
    <property type="entry name" value="MEDS"/>
    <property type="match status" value="1"/>
</dbReference>
<dbReference type="Proteomes" id="UP000533598">
    <property type="component" value="Unassembled WGS sequence"/>
</dbReference>
<evidence type="ECO:0000313" key="4">
    <source>
        <dbReference type="EMBL" id="MBB4679975.1"/>
    </source>
</evidence>
<protein>
    <submittedName>
        <fullName evidence="4">Anti-sigma regulatory factor (Ser/Thr protein kinase)</fullName>
    </submittedName>
</protein>
<dbReference type="RefSeq" id="WP_185005657.1">
    <property type="nucleotide sequence ID" value="NZ_BAAAUI010000017.1"/>
</dbReference>
<dbReference type="NCBIfam" id="NF041045">
    <property type="entry name" value="RsbA_anti_sig"/>
    <property type="match status" value="1"/>
</dbReference>
<dbReference type="CDD" id="cd16936">
    <property type="entry name" value="HATPase_RsbW-like"/>
    <property type="match status" value="1"/>
</dbReference>
<keyword evidence="5" id="KW-1185">Reference proteome</keyword>
<dbReference type="AlphaFoldDB" id="A0A7W7CEZ0"/>
<dbReference type="EMBL" id="JACHMH010000001">
    <property type="protein sequence ID" value="MBB4679975.1"/>
    <property type="molecule type" value="Genomic_DNA"/>
</dbReference>
<dbReference type="GO" id="GO:0004674">
    <property type="term" value="F:protein serine/threonine kinase activity"/>
    <property type="evidence" value="ECO:0007669"/>
    <property type="project" value="UniProtKB-KW"/>
</dbReference>
<dbReference type="InterPro" id="IPR003594">
    <property type="entry name" value="HATPase_dom"/>
</dbReference>
<gene>
    <name evidence="4" type="ORF">HNR67_006093</name>
</gene>
<dbReference type="InterPro" id="IPR047718">
    <property type="entry name" value="RsbA-like_anti_sig"/>
</dbReference>
<organism evidence="4 5">
    <name type="scientific">Crossiella cryophila</name>
    <dbReference type="NCBI Taxonomy" id="43355"/>
    <lineage>
        <taxon>Bacteria</taxon>
        <taxon>Bacillati</taxon>
        <taxon>Actinomycetota</taxon>
        <taxon>Actinomycetes</taxon>
        <taxon>Pseudonocardiales</taxon>
        <taxon>Pseudonocardiaceae</taxon>
        <taxon>Crossiella</taxon>
    </lineage>
</organism>
<comment type="caution">
    <text evidence="4">The sequence shown here is derived from an EMBL/GenBank/DDBJ whole genome shotgun (WGS) entry which is preliminary data.</text>
</comment>
<accession>A0A7W7CEZ0</accession>
<dbReference type="SUPFAM" id="SSF55874">
    <property type="entry name" value="ATPase domain of HSP90 chaperone/DNA topoisomerase II/histidine kinase"/>
    <property type="match status" value="1"/>
</dbReference>